<dbReference type="GO" id="GO:0043565">
    <property type="term" value="F:sequence-specific DNA binding"/>
    <property type="evidence" value="ECO:0007669"/>
    <property type="project" value="TreeGrafter"/>
</dbReference>
<dbReference type="OrthoDB" id="9788881at2"/>
<dbReference type="GO" id="GO:0004803">
    <property type="term" value="F:transposase activity"/>
    <property type="evidence" value="ECO:0007669"/>
    <property type="project" value="InterPro"/>
</dbReference>
<dbReference type="PATRIC" id="fig|926562.3.peg.1969"/>
<dbReference type="HOGENOM" id="CLU_068226_5_1_10"/>
<evidence type="ECO:0000313" key="2">
    <source>
        <dbReference type="EMBL" id="AEV32941.1"/>
    </source>
</evidence>
<dbReference type="PANTHER" id="PTHR36966:SF1">
    <property type="entry name" value="REP-ASSOCIATED TYROSINE TRANSPOSASE"/>
    <property type="match status" value="1"/>
</dbReference>
<dbReference type="RefSeq" id="WP_014202295.1">
    <property type="nucleotide sequence ID" value="NC_016599.1"/>
</dbReference>
<dbReference type="PANTHER" id="PTHR36966">
    <property type="entry name" value="REP-ASSOCIATED TYROSINE TRANSPOSASE"/>
    <property type="match status" value="1"/>
</dbReference>
<accession>G8R2F1</accession>
<gene>
    <name evidence="2" type="ordered locus">Oweho_1962</name>
</gene>
<dbReference type="NCBIfam" id="NF047646">
    <property type="entry name" value="REP_Tyr_transpos"/>
    <property type="match status" value="1"/>
</dbReference>
<dbReference type="Proteomes" id="UP000005631">
    <property type="component" value="Chromosome"/>
</dbReference>
<dbReference type="InterPro" id="IPR002686">
    <property type="entry name" value="Transposase_17"/>
</dbReference>
<evidence type="ECO:0000259" key="1">
    <source>
        <dbReference type="SMART" id="SM01321"/>
    </source>
</evidence>
<dbReference type="EMBL" id="CP003156">
    <property type="protein sequence ID" value="AEV32941.1"/>
    <property type="molecule type" value="Genomic_DNA"/>
</dbReference>
<dbReference type="Gene3D" id="3.30.70.1290">
    <property type="entry name" value="Transposase IS200-like"/>
    <property type="match status" value="1"/>
</dbReference>
<dbReference type="eggNOG" id="COG1943">
    <property type="taxonomic scope" value="Bacteria"/>
</dbReference>
<keyword evidence="3" id="KW-1185">Reference proteome</keyword>
<proteinExistence type="predicted"/>
<dbReference type="STRING" id="926562.Oweho_1962"/>
<dbReference type="InterPro" id="IPR052715">
    <property type="entry name" value="RAYT_transposase"/>
</dbReference>
<dbReference type="GO" id="GO:0006313">
    <property type="term" value="P:DNA transposition"/>
    <property type="evidence" value="ECO:0007669"/>
    <property type="project" value="InterPro"/>
</dbReference>
<protein>
    <submittedName>
        <fullName evidence="2">Transposase</fullName>
    </submittedName>
</protein>
<dbReference type="SMART" id="SM01321">
    <property type="entry name" value="Y1_Tnp"/>
    <property type="match status" value="1"/>
</dbReference>
<dbReference type="SUPFAM" id="SSF143422">
    <property type="entry name" value="Transposase IS200-like"/>
    <property type="match status" value="1"/>
</dbReference>
<organism evidence="2 3">
    <name type="scientific">Owenweeksia hongkongensis (strain DSM 17368 / CIP 108786 / JCM 12287 / NRRL B-23963 / UST20020801)</name>
    <dbReference type="NCBI Taxonomy" id="926562"/>
    <lineage>
        <taxon>Bacteria</taxon>
        <taxon>Pseudomonadati</taxon>
        <taxon>Bacteroidota</taxon>
        <taxon>Flavobacteriia</taxon>
        <taxon>Flavobacteriales</taxon>
        <taxon>Owenweeksiaceae</taxon>
        <taxon>Owenweeksia</taxon>
    </lineage>
</organism>
<dbReference type="Pfam" id="PF01797">
    <property type="entry name" value="Y1_Tnp"/>
    <property type="match status" value="1"/>
</dbReference>
<dbReference type="KEGG" id="oho:Oweho_1962"/>
<dbReference type="InterPro" id="IPR036515">
    <property type="entry name" value="Transposase_17_sf"/>
</dbReference>
<dbReference type="AlphaFoldDB" id="G8R2F1"/>
<sequence>MSRNYKFRNPEGAYFISFAVVEWVDVFAYDPYKDIVVDSLRYCQKVKGLEIFAWCIMSNHVHLMIRAGGKSTLSDILRDFKAFTARQLLKVISEKPNEINSQRMLDTFAKAGAKSSNVKNYQLWQHDNQPIEVYSNHVIQQKLNYIHQNPVKAGFVRNPWDYKYSSAKNYAGEKGELEIILVG</sequence>
<reference evidence="2 3" key="1">
    <citation type="journal article" date="2012" name="Stand. Genomic Sci.">
        <title>Genome sequence of the orange-pigmented seawater bacterium Owenweeksia hongkongensis type strain (UST20020801(T)).</title>
        <authorList>
            <person name="Riedel T."/>
            <person name="Held B."/>
            <person name="Nolan M."/>
            <person name="Lucas S."/>
            <person name="Lapidus A."/>
            <person name="Tice H."/>
            <person name="Del Rio T.G."/>
            <person name="Cheng J.F."/>
            <person name="Han C."/>
            <person name="Tapia R."/>
            <person name="Goodwin L.A."/>
            <person name="Pitluck S."/>
            <person name="Liolios K."/>
            <person name="Mavromatis K."/>
            <person name="Pagani I."/>
            <person name="Ivanova N."/>
            <person name="Mikhailova N."/>
            <person name="Pati A."/>
            <person name="Chen A."/>
            <person name="Palaniappan K."/>
            <person name="Rohde M."/>
            <person name="Tindall B.J."/>
            <person name="Detter J.C."/>
            <person name="Goker M."/>
            <person name="Woyke T."/>
            <person name="Bristow J."/>
            <person name="Eisen J.A."/>
            <person name="Markowitz V."/>
            <person name="Hugenholtz P."/>
            <person name="Klenk H.P."/>
            <person name="Kyrpides N.C."/>
        </authorList>
    </citation>
    <scope>NUCLEOTIDE SEQUENCE</scope>
    <source>
        <strain evidence="3">DSM 17368 / JCM 12287 / NRRL B-23963</strain>
    </source>
</reference>
<name>G8R2F1_OWEHD</name>
<evidence type="ECO:0000313" key="3">
    <source>
        <dbReference type="Proteomes" id="UP000005631"/>
    </source>
</evidence>
<feature type="domain" description="Transposase IS200-like" evidence="1">
    <location>
        <begin position="9"/>
        <end position="149"/>
    </location>
</feature>